<keyword evidence="2" id="KW-1185">Reference proteome</keyword>
<dbReference type="Proteomes" id="UP001352852">
    <property type="component" value="Unassembled WGS sequence"/>
</dbReference>
<name>A0ABU7D8Z6_9TELE</name>
<proteinExistence type="predicted"/>
<evidence type="ECO:0000313" key="1">
    <source>
        <dbReference type="EMBL" id="MED6270826.1"/>
    </source>
</evidence>
<dbReference type="EMBL" id="JAHUTJ010017450">
    <property type="protein sequence ID" value="MED6270826.1"/>
    <property type="molecule type" value="Genomic_DNA"/>
</dbReference>
<sequence>MADAVRIAALVLGIQNALEQKLHGAEYPRLLDAGTVFAVHFYKDLISWHIHTSDSQHHCKAPQSETVSSAWKMLFLIGEGAKKYLSVFSCCSGP</sequence>
<accession>A0ABU7D8Z6</accession>
<reference evidence="1 2" key="1">
    <citation type="submission" date="2021-06" db="EMBL/GenBank/DDBJ databases">
        <authorList>
            <person name="Palmer J.M."/>
        </authorList>
    </citation>
    <scope>NUCLEOTIDE SEQUENCE [LARGE SCALE GENOMIC DNA]</scope>
    <source>
        <strain evidence="1 2">CL_MEX2019</strain>
        <tissue evidence="1">Muscle</tissue>
    </source>
</reference>
<gene>
    <name evidence="1" type="ORF">CHARACLAT_014216</name>
</gene>
<evidence type="ECO:0000313" key="2">
    <source>
        <dbReference type="Proteomes" id="UP001352852"/>
    </source>
</evidence>
<protein>
    <submittedName>
        <fullName evidence="1">Uncharacterized protein</fullName>
    </submittedName>
</protein>
<organism evidence="1 2">
    <name type="scientific">Characodon lateralis</name>
    <dbReference type="NCBI Taxonomy" id="208331"/>
    <lineage>
        <taxon>Eukaryota</taxon>
        <taxon>Metazoa</taxon>
        <taxon>Chordata</taxon>
        <taxon>Craniata</taxon>
        <taxon>Vertebrata</taxon>
        <taxon>Euteleostomi</taxon>
        <taxon>Actinopterygii</taxon>
        <taxon>Neopterygii</taxon>
        <taxon>Teleostei</taxon>
        <taxon>Neoteleostei</taxon>
        <taxon>Acanthomorphata</taxon>
        <taxon>Ovalentaria</taxon>
        <taxon>Atherinomorphae</taxon>
        <taxon>Cyprinodontiformes</taxon>
        <taxon>Goodeidae</taxon>
        <taxon>Characodon</taxon>
    </lineage>
</organism>
<comment type="caution">
    <text evidence="1">The sequence shown here is derived from an EMBL/GenBank/DDBJ whole genome shotgun (WGS) entry which is preliminary data.</text>
</comment>